<feature type="compositionally biased region" description="Pro residues" evidence="2">
    <location>
        <begin position="420"/>
        <end position="434"/>
    </location>
</feature>
<dbReference type="InterPro" id="IPR036689">
    <property type="entry name" value="ESAT-6-like_sf"/>
</dbReference>
<proteinExistence type="predicted"/>
<evidence type="ECO:0000256" key="2">
    <source>
        <dbReference type="SAM" id="MobiDB-lite"/>
    </source>
</evidence>
<dbReference type="Proteomes" id="UP001207528">
    <property type="component" value="Unassembled WGS sequence"/>
</dbReference>
<reference evidence="4" key="2">
    <citation type="submission" date="2020-07" db="EMBL/GenBank/DDBJ databases">
        <authorList>
            <person name="Pettersson B.M.F."/>
            <person name="Behra P.R.K."/>
            <person name="Ramesh M."/>
            <person name="Das S."/>
            <person name="Dasgupta S."/>
            <person name="Kirsebom L.A."/>
        </authorList>
    </citation>
    <scope>NUCLEOTIDE SEQUENCE</scope>
    <source>
        <strain evidence="4">DSM 44203</strain>
    </source>
</reference>
<feature type="region of interest" description="Disordered" evidence="2">
    <location>
        <begin position="227"/>
        <end position="249"/>
    </location>
</feature>
<reference evidence="4" key="3">
    <citation type="journal article" date="2022" name="BMC Genomics">
        <title>Comparative genome analysis of mycobacteria focusing on tRNA and non-coding RNA.</title>
        <authorList>
            <person name="Behra P.R.K."/>
            <person name="Pettersson B.M.F."/>
            <person name="Ramesh M."/>
            <person name="Das S."/>
            <person name="Dasgupta S."/>
            <person name="Kirsebom L.A."/>
        </authorList>
    </citation>
    <scope>NUCLEOTIDE SEQUENCE</scope>
    <source>
        <strain evidence="4">DSM 44203</strain>
    </source>
</reference>
<keyword evidence="1" id="KW-0175">Coiled coil</keyword>
<dbReference type="EMBL" id="JACKTI010000027">
    <property type="protein sequence ID" value="MCV7023269.1"/>
    <property type="molecule type" value="Genomic_DNA"/>
</dbReference>
<name>A0AAW5SHL2_MYCNV</name>
<evidence type="ECO:0000313" key="4">
    <source>
        <dbReference type="EMBL" id="MCV7023269.1"/>
    </source>
</evidence>
<reference evidence="3 5" key="1">
    <citation type="journal article" date="2016" name="Genome Announc.">
        <title>Draft Genome Sequences of Five Rapidly Growing Mycobacterium Species, M. thermoresistibile, M. fortuitum subsp. acetamidolyticum, M. canariasense, M. brisbanense, and M. novocastrense.</title>
        <authorList>
            <person name="Katahira K."/>
            <person name="Ogura Y."/>
            <person name="Gotoh Y."/>
            <person name="Hayashi T."/>
        </authorList>
    </citation>
    <scope>NUCLEOTIDE SEQUENCE [LARGE SCALE GENOMIC DNA]</scope>
    <source>
        <strain evidence="3 5">JCM18114</strain>
    </source>
</reference>
<accession>A0AAW5SHL2</accession>
<dbReference type="SUPFAM" id="SSF140453">
    <property type="entry name" value="EsxAB dimer-like"/>
    <property type="match status" value="1"/>
</dbReference>
<gene>
    <name evidence="4" type="ORF">H7I77_07885</name>
    <name evidence="3" type="ORF">RMCN_5651</name>
</gene>
<dbReference type="AlphaFoldDB" id="A0AAW5SHL2"/>
<feature type="compositionally biased region" description="Low complexity" evidence="2">
    <location>
        <begin position="231"/>
        <end position="247"/>
    </location>
</feature>
<protein>
    <submittedName>
        <fullName evidence="4">Uncharacterized protein</fullName>
    </submittedName>
</protein>
<dbReference type="Proteomes" id="UP000069773">
    <property type="component" value="Unassembled WGS sequence"/>
</dbReference>
<comment type="caution">
    <text evidence="4">The sequence shown here is derived from an EMBL/GenBank/DDBJ whole genome shotgun (WGS) entry which is preliminary data.</text>
</comment>
<evidence type="ECO:0000313" key="6">
    <source>
        <dbReference type="Proteomes" id="UP001207528"/>
    </source>
</evidence>
<sequence>MSETLDAAARLADGVPGVGDVAQYVLACQSLGYRHPDLTAHPGQIHDWYAAENGLDLAALEADCAALQAAATAAEDALARQEAQLAALTDAWQGLGANASREFLRRHDEAATIAAEAVRTAASALTDLRERLWRAVDEKVAKVLAIGDGVQARRADWLAAANTVTTGAGDRAVASELVDHEVKPFVDTVIGGEWLSAMREAADAINAAYEAATTELASESEAAFDIPGELGPAWTPSSAAGAPASPAAGPPAIPTSGVAVNPAVPASVIPAGWGGSAAPPPLAPPAVPVAAPPPPAPSLPTEPPVPQPAAAASLPSLGGGMPDFGGGLTSFGQQLGDMLGGLLGDGALDAAIDDGEPNVLPEPDLDERADSETAEAEEASEATDAGEAITDEAAGPDEATDPAIAEPMCQPEPHAAATVPPEPPGVPAEPPAVSPEPLAVSPEPPDAGTPCEIAADELPQVGE</sequence>
<feature type="coiled-coil region" evidence="1">
    <location>
        <begin position="57"/>
        <end position="91"/>
    </location>
</feature>
<keyword evidence="5" id="KW-1185">Reference proteome</keyword>
<dbReference type="RefSeq" id="WP_067396231.1">
    <property type="nucleotide sequence ID" value="NZ_BCTA01000093.1"/>
</dbReference>
<evidence type="ECO:0000313" key="3">
    <source>
        <dbReference type="EMBL" id="GAT12518.1"/>
    </source>
</evidence>
<evidence type="ECO:0000256" key="1">
    <source>
        <dbReference type="SAM" id="Coils"/>
    </source>
</evidence>
<organism evidence="4 6">
    <name type="scientific">Mycolicibacterium novocastrense</name>
    <name type="common">Mycobacterium novocastrense</name>
    <dbReference type="NCBI Taxonomy" id="59813"/>
    <lineage>
        <taxon>Bacteria</taxon>
        <taxon>Bacillati</taxon>
        <taxon>Actinomycetota</taxon>
        <taxon>Actinomycetes</taxon>
        <taxon>Mycobacteriales</taxon>
        <taxon>Mycobacteriaceae</taxon>
        <taxon>Mycolicibacterium</taxon>
    </lineage>
</organism>
<dbReference type="EMBL" id="BCTA01000093">
    <property type="protein sequence ID" value="GAT12518.1"/>
    <property type="molecule type" value="Genomic_DNA"/>
</dbReference>
<feature type="region of interest" description="Disordered" evidence="2">
    <location>
        <begin position="350"/>
        <end position="463"/>
    </location>
</feature>
<evidence type="ECO:0000313" key="5">
    <source>
        <dbReference type="Proteomes" id="UP000069773"/>
    </source>
</evidence>
<feature type="compositionally biased region" description="Acidic residues" evidence="2">
    <location>
        <begin position="372"/>
        <end position="381"/>
    </location>
</feature>